<proteinExistence type="inferred from homology"/>
<feature type="transmembrane region" description="Helical" evidence="7">
    <location>
        <begin position="48"/>
        <end position="79"/>
    </location>
</feature>
<keyword evidence="10" id="KW-1185">Reference proteome</keyword>
<evidence type="ECO:0000256" key="1">
    <source>
        <dbReference type="ARBA" id="ARBA00004651"/>
    </source>
</evidence>
<dbReference type="InterPro" id="IPR035906">
    <property type="entry name" value="MetI-like_sf"/>
</dbReference>
<gene>
    <name evidence="9" type="ORF">FHR98_001775</name>
</gene>
<dbReference type="PROSITE" id="PS50928">
    <property type="entry name" value="ABC_TM1"/>
    <property type="match status" value="1"/>
</dbReference>
<evidence type="ECO:0000313" key="9">
    <source>
        <dbReference type="EMBL" id="MBB3065488.1"/>
    </source>
</evidence>
<dbReference type="GO" id="GO:0005886">
    <property type="term" value="C:plasma membrane"/>
    <property type="evidence" value="ECO:0007669"/>
    <property type="project" value="UniProtKB-SubCell"/>
</dbReference>
<dbReference type="InterPro" id="IPR000515">
    <property type="entry name" value="MetI-like"/>
</dbReference>
<evidence type="ECO:0000256" key="6">
    <source>
        <dbReference type="ARBA" id="ARBA00023136"/>
    </source>
</evidence>
<feature type="transmembrane region" description="Helical" evidence="7">
    <location>
        <begin position="167"/>
        <end position="190"/>
    </location>
</feature>
<dbReference type="Pfam" id="PF00528">
    <property type="entry name" value="BPD_transp_1"/>
    <property type="match status" value="1"/>
</dbReference>
<comment type="similarity">
    <text evidence="7">Belongs to the binding-protein-dependent transport system permease family.</text>
</comment>
<comment type="caution">
    <text evidence="9">The sequence shown here is derived from an EMBL/GenBank/DDBJ whole genome shotgun (WGS) entry which is preliminary data.</text>
</comment>
<evidence type="ECO:0000256" key="2">
    <source>
        <dbReference type="ARBA" id="ARBA00022448"/>
    </source>
</evidence>
<dbReference type="GO" id="GO:0055085">
    <property type="term" value="P:transmembrane transport"/>
    <property type="evidence" value="ECO:0007669"/>
    <property type="project" value="InterPro"/>
</dbReference>
<feature type="transmembrane region" description="Helical" evidence="7">
    <location>
        <begin position="86"/>
        <end position="113"/>
    </location>
</feature>
<feature type="domain" description="ABC transmembrane type-1" evidence="8">
    <location>
        <begin position="53"/>
        <end position="233"/>
    </location>
</feature>
<evidence type="ECO:0000259" key="8">
    <source>
        <dbReference type="PROSITE" id="PS50928"/>
    </source>
</evidence>
<keyword evidence="4 7" id="KW-0812">Transmembrane</keyword>
<keyword evidence="5 7" id="KW-1133">Transmembrane helix</keyword>
<keyword evidence="2 7" id="KW-0813">Transport</keyword>
<name>A0A839ST43_9PROT</name>
<sequence length="255" mass="27238">MTRVARSLVIAAVLLLFWEVTVRLTDAPSFILPGPDQVALALYERWRFLIGHAGITLIEILLGLGIGTALGGFAALLLASARTLRLWLLPLLVVSQAIPVFALAPILVLWLGYGLASKVAMASLIIFFPVTAATFDGLRRTDPGWLDLAATMGAGRWSRLRHIRIPAALPAFASGLRVATAVAPIGAVVGEWVGSSAGLGYAMLQANARGQVAVMFAALFILTIIAVTLYSLVDMAMRRILPWQPDSLDASRKTV</sequence>
<accession>A0A839ST43</accession>
<evidence type="ECO:0000256" key="4">
    <source>
        <dbReference type="ARBA" id="ARBA00022692"/>
    </source>
</evidence>
<evidence type="ECO:0000313" key="10">
    <source>
        <dbReference type="Proteomes" id="UP000581135"/>
    </source>
</evidence>
<evidence type="ECO:0000256" key="7">
    <source>
        <dbReference type="RuleBase" id="RU363032"/>
    </source>
</evidence>
<dbReference type="RefSeq" id="WP_183416312.1">
    <property type="nucleotide sequence ID" value="NZ_JACHXA010000004.1"/>
</dbReference>
<dbReference type="Gene3D" id="1.10.3720.10">
    <property type="entry name" value="MetI-like"/>
    <property type="match status" value="1"/>
</dbReference>
<dbReference type="PANTHER" id="PTHR30151">
    <property type="entry name" value="ALKANE SULFONATE ABC TRANSPORTER-RELATED, MEMBRANE SUBUNIT"/>
    <property type="match status" value="1"/>
</dbReference>
<reference evidence="9 10" key="1">
    <citation type="submission" date="2020-08" db="EMBL/GenBank/DDBJ databases">
        <title>Genomic Encyclopedia of Type Strains, Phase III (KMG-III): the genomes of soil and plant-associated and newly described type strains.</title>
        <authorList>
            <person name="Whitman W."/>
        </authorList>
    </citation>
    <scope>NUCLEOTIDE SEQUENCE [LARGE SCALE GENOMIC DNA]</scope>
    <source>
        <strain evidence="9 10">CECT 8803</strain>
    </source>
</reference>
<feature type="transmembrane region" description="Helical" evidence="7">
    <location>
        <begin position="210"/>
        <end position="233"/>
    </location>
</feature>
<dbReference type="Proteomes" id="UP000581135">
    <property type="component" value="Unassembled WGS sequence"/>
</dbReference>
<keyword evidence="6 7" id="KW-0472">Membrane</keyword>
<dbReference type="PANTHER" id="PTHR30151:SF20">
    <property type="entry name" value="ABC TRANSPORTER PERMEASE PROTEIN HI_0355-RELATED"/>
    <property type="match status" value="1"/>
</dbReference>
<dbReference type="AlphaFoldDB" id="A0A839ST43"/>
<feature type="transmembrane region" description="Helical" evidence="7">
    <location>
        <begin position="119"/>
        <end position="138"/>
    </location>
</feature>
<dbReference type="SUPFAM" id="SSF161098">
    <property type="entry name" value="MetI-like"/>
    <property type="match status" value="1"/>
</dbReference>
<keyword evidence="3" id="KW-1003">Cell membrane</keyword>
<dbReference type="CDD" id="cd06261">
    <property type="entry name" value="TM_PBP2"/>
    <property type="match status" value="1"/>
</dbReference>
<evidence type="ECO:0000256" key="3">
    <source>
        <dbReference type="ARBA" id="ARBA00022475"/>
    </source>
</evidence>
<comment type="subcellular location">
    <subcellularLocation>
        <location evidence="1 7">Cell membrane</location>
        <topology evidence="1 7">Multi-pass membrane protein</topology>
    </subcellularLocation>
</comment>
<dbReference type="EMBL" id="JACHXA010000004">
    <property type="protein sequence ID" value="MBB3065488.1"/>
    <property type="molecule type" value="Genomic_DNA"/>
</dbReference>
<protein>
    <submittedName>
        <fullName evidence="9">Putative hydroxymethylpyrimidine transport system permease protein</fullName>
    </submittedName>
</protein>
<evidence type="ECO:0000256" key="5">
    <source>
        <dbReference type="ARBA" id="ARBA00022989"/>
    </source>
</evidence>
<organism evidence="9 10">
    <name type="scientific">Limibacillus halophilus</name>
    <dbReference type="NCBI Taxonomy" id="1579333"/>
    <lineage>
        <taxon>Bacteria</taxon>
        <taxon>Pseudomonadati</taxon>
        <taxon>Pseudomonadota</taxon>
        <taxon>Alphaproteobacteria</taxon>
        <taxon>Rhodospirillales</taxon>
        <taxon>Rhodovibrionaceae</taxon>
        <taxon>Limibacillus</taxon>
    </lineage>
</organism>